<dbReference type="InterPro" id="IPR011053">
    <property type="entry name" value="Single_hybrid_motif"/>
</dbReference>
<name>A0A656D7A5_KRYT1</name>
<keyword evidence="4" id="KW-1185">Reference proteome</keyword>
<reference evidence="3 4" key="1">
    <citation type="submission" date="2015-11" db="EMBL/GenBank/DDBJ databases">
        <authorList>
            <person name="Varghese N."/>
        </authorList>
    </citation>
    <scope>NUCLEOTIDE SEQUENCE [LARGE SCALE GENOMIC DNA]</scope>
    <source>
        <strain evidence="3 4">JGI-24</strain>
    </source>
</reference>
<dbReference type="RefSeq" id="WP_072150484.1">
    <property type="nucleotide sequence ID" value="NZ_CZVU01000047.1"/>
</dbReference>
<evidence type="ECO:0000259" key="2">
    <source>
        <dbReference type="PROSITE" id="PS50968"/>
    </source>
</evidence>
<dbReference type="Pfam" id="PF00364">
    <property type="entry name" value="Biotin_lipoyl"/>
    <property type="match status" value="1"/>
</dbReference>
<dbReference type="PANTHER" id="PTHR45266">
    <property type="entry name" value="OXALOACETATE DECARBOXYLASE ALPHA CHAIN"/>
    <property type="match status" value="1"/>
</dbReference>
<feature type="non-terminal residue" evidence="3">
    <location>
        <position position="149"/>
    </location>
</feature>
<dbReference type="Proteomes" id="UP000243065">
    <property type="component" value="Unassembled WGS sequence"/>
</dbReference>
<evidence type="ECO:0000313" key="3">
    <source>
        <dbReference type="EMBL" id="CUT02303.1"/>
    </source>
</evidence>
<dbReference type="Gene3D" id="2.40.50.100">
    <property type="match status" value="1"/>
</dbReference>
<gene>
    <name evidence="3" type="ORF">JGI24_01103</name>
</gene>
<dbReference type="EMBL" id="CZVU01000047">
    <property type="protein sequence ID" value="CUT02303.1"/>
    <property type="molecule type" value="Genomic_DNA"/>
</dbReference>
<sequence>MKITVNDLNIEIGLKKSDTGKFEVNVKNNTYKVEVLNITQNQITLSINNKIFTFDFTLNSDSIILTNSIHSYHCKIIGKYQNLIDTYRSTLPGESKREKILKSPMPGLITKIFVKPGAKIKVGDKLLILEAMKMENEIRSDIDGTIDEV</sequence>
<dbReference type="PROSITE" id="PS50968">
    <property type="entry name" value="BIOTINYL_LIPOYL"/>
    <property type="match status" value="1"/>
</dbReference>
<evidence type="ECO:0000313" key="4">
    <source>
        <dbReference type="Proteomes" id="UP000243065"/>
    </source>
</evidence>
<dbReference type="PANTHER" id="PTHR45266:SF3">
    <property type="entry name" value="OXALOACETATE DECARBOXYLASE ALPHA CHAIN"/>
    <property type="match status" value="1"/>
</dbReference>
<dbReference type="OrthoDB" id="9812676at2"/>
<dbReference type="InterPro" id="IPR000089">
    <property type="entry name" value="Biotin_lipoyl"/>
</dbReference>
<organism evidence="3 4">
    <name type="scientific">Kryptobacter tengchongensis</name>
    <dbReference type="NCBI Taxonomy" id="1643429"/>
    <lineage>
        <taxon>Bacteria</taxon>
        <taxon>Pseudomonadati</taxon>
        <taxon>Candidatus Kryptoniota</taxon>
        <taxon>Candidatus Kryptobacter</taxon>
    </lineage>
</organism>
<proteinExistence type="predicted"/>
<dbReference type="SUPFAM" id="SSF51230">
    <property type="entry name" value="Single hybrid motif"/>
    <property type="match status" value="1"/>
</dbReference>
<dbReference type="PROSITE" id="PS00188">
    <property type="entry name" value="BIOTIN"/>
    <property type="match status" value="1"/>
</dbReference>
<feature type="domain" description="Lipoyl-binding" evidence="2">
    <location>
        <begin position="86"/>
        <end position="149"/>
    </location>
</feature>
<dbReference type="AlphaFoldDB" id="A0A656D7A5"/>
<evidence type="ECO:0000256" key="1">
    <source>
        <dbReference type="ARBA" id="ARBA00023267"/>
    </source>
</evidence>
<accession>A0A656D7A5</accession>
<dbReference type="InterPro" id="IPR001882">
    <property type="entry name" value="Biotin_BS"/>
</dbReference>
<keyword evidence="1" id="KW-0092">Biotin</keyword>
<protein>
    <submittedName>
        <fullName evidence="3">Biotin-requiring enzyme</fullName>
    </submittedName>
</protein>
<dbReference type="CDD" id="cd06850">
    <property type="entry name" value="biotinyl_domain"/>
    <property type="match status" value="1"/>
</dbReference>
<dbReference type="InterPro" id="IPR050709">
    <property type="entry name" value="Biotin_Carboxyl_Carrier/Decarb"/>
</dbReference>